<gene>
    <name evidence="8 9" type="primary">alpk1</name>
    <name evidence="6" type="synonym">LOC100036729</name>
</gene>
<dbReference type="AlphaFoldDB" id="A0A803KLQ0"/>
<organism evidence="6">
    <name type="scientific">Xenopus tropicalis</name>
    <name type="common">Western clawed frog</name>
    <name type="synonym">Silurana tropicalis</name>
    <dbReference type="NCBI Taxonomy" id="8364"/>
    <lineage>
        <taxon>Eukaryota</taxon>
        <taxon>Metazoa</taxon>
        <taxon>Chordata</taxon>
        <taxon>Craniata</taxon>
        <taxon>Vertebrata</taxon>
        <taxon>Euteleostomi</taxon>
        <taxon>Amphibia</taxon>
        <taxon>Batrachia</taxon>
        <taxon>Anura</taxon>
        <taxon>Pipoidea</taxon>
        <taxon>Pipidae</taxon>
        <taxon>Xenopodinae</taxon>
        <taxon>Xenopus</taxon>
        <taxon>Silurana</taxon>
    </lineage>
</organism>
<dbReference type="EC" id="2.7.11.1" evidence="8"/>
<evidence type="ECO:0000256" key="3">
    <source>
        <dbReference type="ARBA" id="ARBA00022777"/>
    </source>
</evidence>
<dbReference type="EMBL" id="BC129022">
    <property type="protein sequence ID" value="AAI29023.1"/>
    <property type="molecule type" value="mRNA"/>
</dbReference>
<dbReference type="RefSeq" id="NP_001090743.1">
    <property type="nucleotide sequence ID" value="NM_001097274.1"/>
</dbReference>
<feature type="compositionally biased region" description="Polar residues" evidence="4">
    <location>
        <begin position="744"/>
        <end position="756"/>
    </location>
</feature>
<feature type="compositionally biased region" description="Low complexity" evidence="4">
    <location>
        <begin position="790"/>
        <end position="816"/>
    </location>
</feature>
<dbReference type="InterPro" id="IPR011009">
    <property type="entry name" value="Kinase-like_dom_sf"/>
</dbReference>
<dbReference type="PANTHER" id="PTHR46747:SF1">
    <property type="entry name" value="ALPHA-PROTEIN KINASE 1"/>
    <property type="match status" value="1"/>
</dbReference>
<accession>A0A803KLQ0</accession>
<keyword evidence="3 8" id="KW-0418">Kinase</keyword>
<dbReference type="PROSITE" id="PS51158">
    <property type="entry name" value="ALPHA_KINASE"/>
    <property type="match status" value="1"/>
</dbReference>
<dbReference type="GeneID" id="100036729"/>
<proteinExistence type="evidence at transcript level"/>
<dbReference type="KEGG" id="xtr:100036729"/>
<dbReference type="Gene3D" id="3.20.200.10">
    <property type="entry name" value="MHCK/EF2 kinase"/>
    <property type="match status" value="1"/>
</dbReference>
<dbReference type="CTD" id="80216"/>
<dbReference type="PANTHER" id="PTHR46747">
    <property type="entry name" value="ALPHA-PROTEIN KINASE 1"/>
    <property type="match status" value="1"/>
</dbReference>
<feature type="compositionally biased region" description="Low complexity" evidence="4">
    <location>
        <begin position="835"/>
        <end position="846"/>
    </location>
</feature>
<evidence type="ECO:0000256" key="4">
    <source>
        <dbReference type="SAM" id="MobiDB-lite"/>
    </source>
</evidence>
<evidence type="ECO:0000259" key="5">
    <source>
        <dbReference type="PROSITE" id="PS51158"/>
    </source>
</evidence>
<name>A0A803KLQ0_XENTR</name>
<dbReference type="GO" id="GO:0004674">
    <property type="term" value="F:protein serine/threonine kinase activity"/>
    <property type="evidence" value="ECO:0007669"/>
    <property type="project" value="UniProtKB-KW"/>
</dbReference>
<feature type="region of interest" description="Disordered" evidence="4">
    <location>
        <begin position="742"/>
        <end position="850"/>
    </location>
</feature>
<keyword evidence="1" id="KW-0723">Serine/threonine-protein kinase</keyword>
<reference evidence="8" key="3">
    <citation type="submission" date="2025-04" db="UniProtKB">
        <authorList>
            <consortium name="RefSeq"/>
        </authorList>
    </citation>
    <scope>IDENTIFICATION</scope>
</reference>
<dbReference type="Proteomes" id="UP000008143">
    <property type="component" value="Chromosome 1"/>
</dbReference>
<evidence type="ECO:0000313" key="9">
    <source>
        <dbReference type="Xenbase" id="XB-GENE-1001597"/>
    </source>
</evidence>
<dbReference type="SUPFAM" id="SSF56112">
    <property type="entry name" value="Protein kinase-like (PK-like)"/>
    <property type="match status" value="1"/>
</dbReference>
<dbReference type="Xenbase" id="XB-GENE-1001597">
    <property type="gene designation" value="alpk1"/>
</dbReference>
<evidence type="ECO:0000313" key="8">
    <source>
        <dbReference type="RefSeq" id="NP_001090743.1"/>
    </source>
</evidence>
<dbReference type="OrthoDB" id="301415at2759"/>
<evidence type="ECO:0000313" key="6">
    <source>
        <dbReference type="EMBL" id="AAI29023.1"/>
    </source>
</evidence>
<dbReference type="Pfam" id="PF02816">
    <property type="entry name" value="Alpha_kinase"/>
    <property type="match status" value="1"/>
</dbReference>
<reference evidence="6" key="2">
    <citation type="submission" date="2006-12" db="EMBL/GenBank/DDBJ databases">
        <authorList>
            <consortium name="NIH - Xenopus Gene Collection (XGC) project"/>
        </authorList>
    </citation>
    <scope>NUCLEOTIDE SEQUENCE [LARGE SCALE MRNA]</scope>
    <source>
        <tissue evidence="6">Testes</tissue>
    </source>
</reference>
<dbReference type="InterPro" id="IPR043529">
    <property type="entry name" value="ALPK1"/>
</dbReference>
<dbReference type="GO" id="GO:0005524">
    <property type="term" value="F:ATP binding"/>
    <property type="evidence" value="ECO:0007669"/>
    <property type="project" value="InterPro"/>
</dbReference>
<dbReference type="AGR" id="Xenbase:XB-GENE-1001597"/>
<keyword evidence="7" id="KW-1185">Reference proteome</keyword>
<dbReference type="OMA" id="KCNEICH"/>
<sequence length="1167" mass="131414">MNNQEIVTVLQECKQMLDAFALEVSEPSEEEKNDYQRCEASFPDDLKTLIQEAKEMKWPFVPERWQYKQAVRPEDKTNLQDMINARLHDLLVFLKASIAVAESITAAAIVFLIDRFLYWADASIRLLQVAKALHKVWPATPIAPQVVIRQARISANSGKLLKAEYILSSLINSDGATGSWQYTNQNDKVLVQSVCIQIRGQILQKLGMWYEAAELIWASIVGFSELPIPDKKGISTSLGILADIFISMSKEDYQRFKMSSHVCLSSLEEFDHQLLSAAESCKLAATFSLYTPLFVLINLNIRGTCLLSYSLSKDCPMELKPQYLTEAKEAFEIGLLTKKEGDKVTSKQELHCFVKSAFCLANVHKWLHNENVRYEHASQLCREAVEKLANYSRLSEKQDKGNLAGDIMYLVFSVRELLNVQTFPKFDENCYVPQKYWEYMTKPVVNGKVGFKRVLDMYSRHHNSVCQVLESTCTNHKAMEPKVKSGACITVLKTLDTLSTADNISEDNDSLQSGSLQRRNRLIRSNAVSFNSDEGKRRTHLFCVSHSSSSSNSWCNLSNTSSSWESVSNDNENKLSNDCNPSKENMDHDFAVAEPPMPGESQENNDFANRSFQNLSIEEKQEALPQNIPISTSINNQIDKMCSATETSLNSGCQTECLSLGHEASSRFVANGNDQSAGSEPFEMIDYLAETESATHDVSSIGDAAKEEQVFKNIVGRKLSDTTVDPEGETKDDTEDRAIVIPESTFNLSPRSSNLGNIFRSKHSGSSSEGRSFDTDQATDTKDEKKTHVLQQQISTDSSSSKRSLLLQKSKSSAKSTDSPISLDYACESTEEGENNSLNSSHGSNSWKTSQFSRHSSESMSWLNSSSSSYVFLHAKHTEQACLLDDTEYEKFLAGVEHDWLMERLEDTGVFSFTHLNQAYDALLLKFSKKSGLWTAQETVVHCGDNVAVTKPGKQRNAFWIHFLHQDETLARYVGKEYKKPKELLYHFSDVERQMTAQYYVTEFNKRLYELNILTQIFYIPSFILLILEDKCIKGCVSVEPYILGEFVKLSNNAQAVKTQYEATKYGLAFGHFTYEFSDHSDIVVDLQGWVTESKKGEALIYLTDPQIHSVQNNSLESSSKGVSTCINFGKKGIDYFFSCQHTECNEICASLSLTRPDLTELKKSLK</sequence>
<evidence type="ECO:0000256" key="2">
    <source>
        <dbReference type="ARBA" id="ARBA00022679"/>
    </source>
</evidence>
<feature type="domain" description="Alpha-type protein kinase" evidence="5">
    <location>
        <begin position="926"/>
        <end position="1157"/>
    </location>
</feature>
<dbReference type="SMART" id="SM00811">
    <property type="entry name" value="Alpha_kinase"/>
    <property type="match status" value="1"/>
</dbReference>
<evidence type="ECO:0000256" key="1">
    <source>
        <dbReference type="ARBA" id="ARBA00022527"/>
    </source>
</evidence>
<dbReference type="CDD" id="cd16969">
    <property type="entry name" value="Alpha_kinase_ALPK1"/>
    <property type="match status" value="1"/>
</dbReference>
<dbReference type="InterPro" id="IPR004166">
    <property type="entry name" value="a-kinase_dom"/>
</dbReference>
<keyword evidence="2" id="KW-0808">Transferase</keyword>
<reference evidence="8" key="1">
    <citation type="journal article" date="2002" name="Dev. Dyn.">
        <title>Genetic and genomic tools for Xenopus research: The NIH Xenopus initiative.</title>
        <authorList>
            <person name="Klein S.L."/>
            <person name="Strausberg R.L."/>
            <person name="Wagner L."/>
            <person name="Pontius J."/>
            <person name="Clifton S.W."/>
            <person name="Richardson P."/>
        </authorList>
    </citation>
    <scope>NUCLEOTIDE SEQUENCE</scope>
</reference>
<evidence type="ECO:0000313" key="7">
    <source>
        <dbReference type="Proteomes" id="UP000008143"/>
    </source>
</evidence>
<feature type="compositionally biased region" description="Basic and acidic residues" evidence="4">
    <location>
        <begin position="771"/>
        <end position="787"/>
    </location>
</feature>
<protein>
    <submittedName>
        <fullName evidence="8">Alpha-protein kinase 1</fullName>
        <ecNumber evidence="8">2.7.11.1</ecNumber>
    </submittedName>
    <submittedName>
        <fullName evidence="6">LOC100036729 protein</fullName>
    </submittedName>
</protein>